<accession>A0A2Z6P332</accession>
<evidence type="ECO:0000313" key="3">
    <source>
        <dbReference type="Proteomes" id="UP000242715"/>
    </source>
</evidence>
<dbReference type="EMBL" id="DF974891">
    <property type="protein sequence ID" value="GAU50851.1"/>
    <property type="molecule type" value="Genomic_DNA"/>
</dbReference>
<evidence type="ECO:0000256" key="1">
    <source>
        <dbReference type="SAM" id="MobiDB-lite"/>
    </source>
</evidence>
<protein>
    <submittedName>
        <fullName evidence="2">Uncharacterized protein</fullName>
    </submittedName>
</protein>
<dbReference type="Proteomes" id="UP000242715">
    <property type="component" value="Unassembled WGS sequence"/>
</dbReference>
<sequence length="89" mass="10170">MWSYVREEASHGRKAPIDPFTRESCKSSASQGVEAYQEDLEASSDNGKSFLVYVNHRLSWPTSSLLRILLRIREFARASLNILFGEEFS</sequence>
<dbReference type="AlphaFoldDB" id="A0A2Z6P332"/>
<reference evidence="3" key="1">
    <citation type="journal article" date="2017" name="Front. Plant Sci.">
        <title>Climate Clever Clovers: New Paradigm to Reduce the Environmental Footprint of Ruminants by Breeding Low Methanogenic Forages Utilizing Haplotype Variation.</title>
        <authorList>
            <person name="Kaur P."/>
            <person name="Appels R."/>
            <person name="Bayer P.E."/>
            <person name="Keeble-Gagnere G."/>
            <person name="Wang J."/>
            <person name="Hirakawa H."/>
            <person name="Shirasawa K."/>
            <person name="Vercoe P."/>
            <person name="Stefanova K."/>
            <person name="Durmic Z."/>
            <person name="Nichols P."/>
            <person name="Revell C."/>
            <person name="Isobe S.N."/>
            <person name="Edwards D."/>
            <person name="Erskine W."/>
        </authorList>
    </citation>
    <scope>NUCLEOTIDE SEQUENCE [LARGE SCALE GENOMIC DNA]</scope>
    <source>
        <strain evidence="3">cv. Daliak</strain>
    </source>
</reference>
<keyword evidence="3" id="KW-1185">Reference proteome</keyword>
<name>A0A2Z6P332_TRISU</name>
<evidence type="ECO:0000313" key="2">
    <source>
        <dbReference type="EMBL" id="GAU50851.1"/>
    </source>
</evidence>
<gene>
    <name evidence="2" type="ORF">TSUD_26880</name>
</gene>
<proteinExistence type="predicted"/>
<feature type="compositionally biased region" description="Basic and acidic residues" evidence="1">
    <location>
        <begin position="1"/>
        <end position="11"/>
    </location>
</feature>
<organism evidence="2 3">
    <name type="scientific">Trifolium subterraneum</name>
    <name type="common">Subterranean clover</name>
    <dbReference type="NCBI Taxonomy" id="3900"/>
    <lineage>
        <taxon>Eukaryota</taxon>
        <taxon>Viridiplantae</taxon>
        <taxon>Streptophyta</taxon>
        <taxon>Embryophyta</taxon>
        <taxon>Tracheophyta</taxon>
        <taxon>Spermatophyta</taxon>
        <taxon>Magnoliopsida</taxon>
        <taxon>eudicotyledons</taxon>
        <taxon>Gunneridae</taxon>
        <taxon>Pentapetalae</taxon>
        <taxon>rosids</taxon>
        <taxon>fabids</taxon>
        <taxon>Fabales</taxon>
        <taxon>Fabaceae</taxon>
        <taxon>Papilionoideae</taxon>
        <taxon>50 kb inversion clade</taxon>
        <taxon>NPAAA clade</taxon>
        <taxon>Hologalegina</taxon>
        <taxon>IRL clade</taxon>
        <taxon>Trifolieae</taxon>
        <taxon>Trifolium</taxon>
    </lineage>
</organism>
<feature type="region of interest" description="Disordered" evidence="1">
    <location>
        <begin position="1"/>
        <end position="24"/>
    </location>
</feature>